<gene>
    <name evidence="9" type="ORF">RCA23_c28710</name>
</gene>
<dbReference type="GO" id="GO:0008237">
    <property type="term" value="F:metallopeptidase activity"/>
    <property type="evidence" value="ECO:0007669"/>
    <property type="project" value="UniProtKB-KW"/>
</dbReference>
<dbReference type="Pfam" id="PF00675">
    <property type="entry name" value="Peptidase_M16"/>
    <property type="match status" value="1"/>
</dbReference>
<keyword evidence="10" id="KW-1185">Reference proteome</keyword>
<dbReference type="InterPro" id="IPR011765">
    <property type="entry name" value="Pept_M16_N"/>
</dbReference>
<organism evidence="9 10">
    <name type="scientific">Planktomarina temperata RCA23</name>
    <dbReference type="NCBI Taxonomy" id="666509"/>
    <lineage>
        <taxon>Bacteria</taxon>
        <taxon>Pseudomonadati</taxon>
        <taxon>Pseudomonadota</taxon>
        <taxon>Alphaproteobacteria</taxon>
        <taxon>Rhodobacterales</taxon>
        <taxon>Paracoccaceae</taxon>
        <taxon>Planktomarina</taxon>
    </lineage>
</organism>
<keyword evidence="6" id="KW-0732">Signal</keyword>
<feature type="chain" id="PRO_5042909428" evidence="6">
    <location>
        <begin position="20"/>
        <end position="444"/>
    </location>
</feature>
<dbReference type="GO" id="GO:0006508">
    <property type="term" value="P:proteolysis"/>
    <property type="evidence" value="ECO:0007669"/>
    <property type="project" value="UniProtKB-KW"/>
</dbReference>
<dbReference type="PANTHER" id="PTHR43690">
    <property type="entry name" value="NARDILYSIN"/>
    <property type="match status" value="1"/>
</dbReference>
<comment type="similarity">
    <text evidence="1">Belongs to the peptidase M16 family.</text>
</comment>
<evidence type="ECO:0000256" key="3">
    <source>
        <dbReference type="ARBA" id="ARBA00022801"/>
    </source>
</evidence>
<protein>
    <submittedName>
        <fullName evidence="9">Zinc protease y4wA</fullName>
        <ecNumber evidence="9">3.4.24.-</ecNumber>
    </submittedName>
</protein>
<evidence type="ECO:0000256" key="2">
    <source>
        <dbReference type="ARBA" id="ARBA00022670"/>
    </source>
</evidence>
<dbReference type="InterPro" id="IPR007863">
    <property type="entry name" value="Peptidase_M16_C"/>
</dbReference>
<keyword evidence="4" id="KW-0862">Zinc</keyword>
<sequence>MFNRLLAILCLCLPLEALAQGKTTDFMLGNGMQVVVIEDHRAPVVVHMVWYKVGSADEPPGKSGIAHFLEHLMFKKTENLDAGELADTVAANGGSHNAFTNLDYTGYYQRVAADRLELMMQMEADRMTGLQLSPDDIAVERDVVIEERNQRTESAPGALFNEHLQAALFLNHPYGVPIIGWMHELEALNYDDAMAFYKQHYAPNNAVLVVAGDVTPAGVKALAEQYYGSLPANPAVTPRARRQEPPHRAARRVIFRDERVAQPFFARGYLAPTRDSGDQRTAAVLVYLAEILGGSGATSVLGQALQYDTQQAIYTSAQYKPTALDLSTFSLVAVPAPGVDLQQIEHAVDATIANFMTQGIDRELFERIKSQFRANEIYAMDNVSGIAERYGAALTQGLTVADVQAWPQILQEVTPEEVMALAERLFDERASVTGWMMGPKEEAQ</sequence>
<dbReference type="RefSeq" id="WP_044050927.1">
    <property type="nucleotide sequence ID" value="NZ_CP003984.1"/>
</dbReference>
<evidence type="ECO:0000313" key="9">
    <source>
        <dbReference type="EMBL" id="AII88373.1"/>
    </source>
</evidence>
<evidence type="ECO:0000256" key="4">
    <source>
        <dbReference type="ARBA" id="ARBA00022833"/>
    </source>
</evidence>
<feature type="domain" description="Peptidase M16 C-terminal" evidence="8">
    <location>
        <begin position="188"/>
        <end position="371"/>
    </location>
</feature>
<dbReference type="KEGG" id="ptp:RCA23_c28710"/>
<evidence type="ECO:0000259" key="8">
    <source>
        <dbReference type="Pfam" id="PF05193"/>
    </source>
</evidence>
<reference evidence="9 10" key="1">
    <citation type="journal article" date="2014" name="ISME J.">
        <title>Adaptation of an abundant Roseobacter RCA organism to pelagic systems revealed by genomic and transcriptomic analyses.</title>
        <authorList>
            <person name="Voget S."/>
            <person name="Wemheuer B."/>
            <person name="Brinkhoff T."/>
            <person name="Vollmers J."/>
            <person name="Dietrich S."/>
            <person name="Giebel H.A."/>
            <person name="Beardsley C."/>
            <person name="Sardemann C."/>
            <person name="Bakenhus I."/>
            <person name="Billerbeck S."/>
            <person name="Daniel R."/>
            <person name="Simon M."/>
        </authorList>
    </citation>
    <scope>NUCLEOTIDE SEQUENCE [LARGE SCALE GENOMIC DNA]</scope>
    <source>
        <strain evidence="9 10">RCA23</strain>
    </source>
</reference>
<dbReference type="GO" id="GO:0046872">
    <property type="term" value="F:metal ion binding"/>
    <property type="evidence" value="ECO:0007669"/>
    <property type="project" value="InterPro"/>
</dbReference>
<dbReference type="Gene3D" id="3.30.830.10">
    <property type="entry name" value="Metalloenzyme, LuxS/M16 peptidase-like"/>
    <property type="match status" value="2"/>
</dbReference>
<evidence type="ECO:0000256" key="6">
    <source>
        <dbReference type="SAM" id="SignalP"/>
    </source>
</evidence>
<accession>A0AAN0RLB7</accession>
<name>A0AAN0RLB7_9RHOB</name>
<keyword evidence="2 9" id="KW-0645">Protease</keyword>
<dbReference type="Proteomes" id="UP000028680">
    <property type="component" value="Chromosome"/>
</dbReference>
<dbReference type="PANTHER" id="PTHR43690:SF17">
    <property type="entry name" value="PROTEIN YHJJ"/>
    <property type="match status" value="1"/>
</dbReference>
<dbReference type="InterPro" id="IPR050626">
    <property type="entry name" value="Peptidase_M16"/>
</dbReference>
<evidence type="ECO:0000259" key="7">
    <source>
        <dbReference type="Pfam" id="PF00675"/>
    </source>
</evidence>
<feature type="signal peptide" evidence="6">
    <location>
        <begin position="1"/>
        <end position="19"/>
    </location>
</feature>
<dbReference type="EC" id="3.4.24.-" evidence="9"/>
<evidence type="ECO:0000256" key="1">
    <source>
        <dbReference type="ARBA" id="ARBA00007261"/>
    </source>
</evidence>
<keyword evidence="3 9" id="KW-0378">Hydrolase</keyword>
<evidence type="ECO:0000256" key="5">
    <source>
        <dbReference type="ARBA" id="ARBA00023049"/>
    </source>
</evidence>
<keyword evidence="5" id="KW-0482">Metalloprotease</keyword>
<dbReference type="InterPro" id="IPR011249">
    <property type="entry name" value="Metalloenz_LuxS/M16"/>
</dbReference>
<feature type="domain" description="Peptidase M16 N-terminal" evidence="7">
    <location>
        <begin position="34"/>
        <end position="179"/>
    </location>
</feature>
<dbReference type="SUPFAM" id="SSF63411">
    <property type="entry name" value="LuxS/MPP-like metallohydrolase"/>
    <property type="match status" value="2"/>
</dbReference>
<evidence type="ECO:0000313" key="10">
    <source>
        <dbReference type="Proteomes" id="UP000028680"/>
    </source>
</evidence>
<proteinExistence type="inferred from homology"/>
<dbReference type="EMBL" id="CP003984">
    <property type="protein sequence ID" value="AII88373.1"/>
    <property type="molecule type" value="Genomic_DNA"/>
</dbReference>
<dbReference type="AlphaFoldDB" id="A0AAN0RLB7"/>
<dbReference type="Pfam" id="PF05193">
    <property type="entry name" value="Peptidase_M16_C"/>
    <property type="match status" value="1"/>
</dbReference>